<protein>
    <submittedName>
        <fullName evidence="1">Uncharacterized protein</fullName>
    </submittedName>
</protein>
<organism evidence="1 2">
    <name type="scientific">Spirosoma agri</name>
    <dbReference type="NCBI Taxonomy" id="1987381"/>
    <lineage>
        <taxon>Bacteria</taxon>
        <taxon>Pseudomonadati</taxon>
        <taxon>Bacteroidota</taxon>
        <taxon>Cytophagia</taxon>
        <taxon>Cytophagales</taxon>
        <taxon>Cytophagaceae</taxon>
        <taxon>Spirosoma</taxon>
    </lineage>
</organism>
<evidence type="ECO:0000313" key="1">
    <source>
        <dbReference type="EMBL" id="NEU70066.1"/>
    </source>
</evidence>
<dbReference type="Proteomes" id="UP000477386">
    <property type="component" value="Unassembled WGS sequence"/>
</dbReference>
<reference evidence="1 2" key="1">
    <citation type="submission" date="2020-02" db="EMBL/GenBank/DDBJ databases">
        <title>Draft genome sequence of two Spirosoma agri KCTC 52727 and Spirosoma terrae KCTC 52035.</title>
        <authorList>
            <person name="Rojas J."/>
            <person name="Ambika Manirajan B."/>
            <person name="Ratering S."/>
            <person name="Suarez C."/>
            <person name="Schnell S."/>
        </authorList>
    </citation>
    <scope>NUCLEOTIDE SEQUENCE [LARGE SCALE GENOMIC DNA]</scope>
    <source>
        <strain evidence="1 2">KCTC 52727</strain>
    </source>
</reference>
<name>A0A6M0IP67_9BACT</name>
<comment type="caution">
    <text evidence="1">The sequence shown here is derived from an EMBL/GenBank/DDBJ whole genome shotgun (WGS) entry which is preliminary data.</text>
</comment>
<keyword evidence="2" id="KW-1185">Reference proteome</keyword>
<accession>A0A6M0IP67</accession>
<dbReference type="PROSITE" id="PS51257">
    <property type="entry name" value="PROKAR_LIPOPROTEIN"/>
    <property type="match status" value="1"/>
</dbReference>
<gene>
    <name evidence="1" type="ORF">GK091_24530</name>
</gene>
<sequence length="147" mass="15930">MLINRNVLLPVLVGISWLTSCKQDDDSMACKPVDNISAPGTCYEPSRGLTLVASGRTSSADRSQFTWSVFPQSDTTLTNDISASREKILVGNGTINIPDSLLKNAPKFIVKVKTTGCGATELHSIHYAFIKRQAAGSTCAVWQRRSI</sequence>
<proteinExistence type="predicted"/>
<dbReference type="EMBL" id="JAAGNZ010000003">
    <property type="protein sequence ID" value="NEU70066.1"/>
    <property type="molecule type" value="Genomic_DNA"/>
</dbReference>
<evidence type="ECO:0000313" key="2">
    <source>
        <dbReference type="Proteomes" id="UP000477386"/>
    </source>
</evidence>
<dbReference type="AlphaFoldDB" id="A0A6M0IP67"/>
<dbReference type="RefSeq" id="WP_164043216.1">
    <property type="nucleotide sequence ID" value="NZ_JAAGNZ010000003.1"/>
</dbReference>